<comment type="caution">
    <text evidence="9">The sequence shown here is derived from an EMBL/GenBank/DDBJ whole genome shotgun (WGS) entry which is preliminary data.</text>
</comment>
<dbReference type="AlphaFoldDB" id="A0A2T7NQS2"/>
<evidence type="ECO:0000256" key="6">
    <source>
        <dbReference type="PROSITE-ProRule" id="PRU01331"/>
    </source>
</evidence>
<dbReference type="GO" id="GO:0016020">
    <property type="term" value="C:membrane"/>
    <property type="evidence" value="ECO:0007669"/>
    <property type="project" value="TreeGrafter"/>
</dbReference>
<keyword evidence="10" id="KW-1185">Reference proteome</keyword>
<dbReference type="SUPFAM" id="SSF55931">
    <property type="entry name" value="Glutamine synthetase/guanido kinase"/>
    <property type="match status" value="1"/>
</dbReference>
<dbReference type="InterPro" id="IPR008146">
    <property type="entry name" value="Gln_synth_cat_dom"/>
</dbReference>
<dbReference type="Proteomes" id="UP000245119">
    <property type="component" value="Linkage Group LG10"/>
</dbReference>
<dbReference type="PANTHER" id="PTHR43407">
    <property type="entry name" value="GLUTAMINE SYNTHETASE"/>
    <property type="match status" value="1"/>
</dbReference>
<dbReference type="OrthoDB" id="77835at2759"/>
<dbReference type="GO" id="GO:0005737">
    <property type="term" value="C:cytoplasm"/>
    <property type="evidence" value="ECO:0007669"/>
    <property type="project" value="TreeGrafter"/>
</dbReference>
<evidence type="ECO:0000256" key="4">
    <source>
        <dbReference type="ARBA" id="ARBA00039404"/>
    </source>
</evidence>
<comment type="function">
    <text evidence="2">May act as a component of the cytoskeleton or as a chaperone for the reorganization of intermediate filament proteins during terminal differentiation in the lens. Does not seem to have enzymatic activity.</text>
</comment>
<reference evidence="9 10" key="1">
    <citation type="submission" date="2018-04" db="EMBL/GenBank/DDBJ databases">
        <title>The genome of golden apple snail Pomacea canaliculata provides insight into stress tolerance and invasive adaptation.</title>
        <authorList>
            <person name="Liu C."/>
            <person name="Liu B."/>
            <person name="Ren Y."/>
            <person name="Zhang Y."/>
            <person name="Wang H."/>
            <person name="Li S."/>
            <person name="Jiang F."/>
            <person name="Yin L."/>
            <person name="Zhang G."/>
            <person name="Qian W."/>
            <person name="Fan W."/>
        </authorList>
    </citation>
    <scope>NUCLEOTIDE SEQUENCE [LARGE SCALE GENOMIC DNA]</scope>
    <source>
        <strain evidence="9">SZHN2017</strain>
        <tissue evidence="9">Muscle</tissue>
    </source>
</reference>
<evidence type="ECO:0000256" key="7">
    <source>
        <dbReference type="RuleBase" id="RU000384"/>
    </source>
</evidence>
<dbReference type="STRING" id="400727.A0A2T7NQS2"/>
<dbReference type="EMBL" id="PZQS01000010">
    <property type="protein sequence ID" value="PVD23521.1"/>
    <property type="molecule type" value="Genomic_DNA"/>
</dbReference>
<organism evidence="9 10">
    <name type="scientific">Pomacea canaliculata</name>
    <name type="common">Golden apple snail</name>
    <dbReference type="NCBI Taxonomy" id="400727"/>
    <lineage>
        <taxon>Eukaryota</taxon>
        <taxon>Metazoa</taxon>
        <taxon>Spiralia</taxon>
        <taxon>Lophotrochozoa</taxon>
        <taxon>Mollusca</taxon>
        <taxon>Gastropoda</taxon>
        <taxon>Caenogastropoda</taxon>
        <taxon>Architaenioglossa</taxon>
        <taxon>Ampullarioidea</taxon>
        <taxon>Ampullariidae</taxon>
        <taxon>Pomacea</taxon>
    </lineage>
</organism>
<evidence type="ECO:0000259" key="8">
    <source>
        <dbReference type="PROSITE" id="PS51987"/>
    </source>
</evidence>
<evidence type="ECO:0000256" key="5">
    <source>
        <dbReference type="ARBA" id="ARBA00042675"/>
    </source>
</evidence>
<dbReference type="Gene3D" id="3.30.590.10">
    <property type="entry name" value="Glutamine synthetase/guanido kinase, catalytic domain"/>
    <property type="match status" value="1"/>
</dbReference>
<evidence type="ECO:0000256" key="2">
    <source>
        <dbReference type="ARBA" id="ARBA00037583"/>
    </source>
</evidence>
<accession>A0A2T7NQS2</accession>
<evidence type="ECO:0000313" key="9">
    <source>
        <dbReference type="EMBL" id="PVD23521.1"/>
    </source>
</evidence>
<gene>
    <name evidence="9" type="ORF">C0Q70_16793</name>
</gene>
<dbReference type="Pfam" id="PF00120">
    <property type="entry name" value="Gln-synt_C"/>
    <property type="match status" value="1"/>
</dbReference>
<feature type="domain" description="GS catalytic" evidence="8">
    <location>
        <begin position="127"/>
        <end position="331"/>
    </location>
</feature>
<comment type="similarity">
    <text evidence="1 6 7">Belongs to the glutamine synthetase family.</text>
</comment>
<dbReference type="PROSITE" id="PS51987">
    <property type="entry name" value="GS_CATALYTIC"/>
    <property type="match status" value="1"/>
</dbReference>
<sequence>MSSQEKCPTCSAAKETEDDLLSKFDYVICTIPGTHGMPYGRVVPRHLVQKVLKDGFGLFRGIGNFGINFEIPKQIKEYTENNWPNGLFLPIKETARELMWCSTPSRRIGNLVCDLLYANGEQDEVCPRDTLRRQLRRLEAMGIKLRSSFECEYMVFRKDTSEPLGGGVLQYGNADLLDQDLDFHLDLMDVMRGSGIPVEFFNGESELGQYEITMTPTEGLEAADAAFFLRYGIRAFCQRRGYRATFMTRPCFPGHSNGMHLNHSLWGSDGRDVFHDANDSQHLSTFARHWVAGLLDMDRLWQPWCAPPSTATAAFATDWRPAPSTGTWKTA</sequence>
<evidence type="ECO:0000313" key="10">
    <source>
        <dbReference type="Proteomes" id="UP000245119"/>
    </source>
</evidence>
<dbReference type="InterPro" id="IPR014746">
    <property type="entry name" value="Gln_synth/guanido_kin_cat_dom"/>
</dbReference>
<protein>
    <recommendedName>
        <fullName evidence="4">Lengsin</fullName>
    </recommendedName>
    <alternativeName>
        <fullName evidence="5">Glutamate-ammonia ligase domain-containing protein 1</fullName>
    </alternativeName>
</protein>
<comment type="subunit">
    <text evidence="3">Dodecamer. Interacts with BFSP2 and VIM.</text>
</comment>
<dbReference type="SMART" id="SM01230">
    <property type="entry name" value="Gln-synt_C"/>
    <property type="match status" value="1"/>
</dbReference>
<evidence type="ECO:0000256" key="3">
    <source>
        <dbReference type="ARBA" id="ARBA00038790"/>
    </source>
</evidence>
<evidence type="ECO:0000256" key="1">
    <source>
        <dbReference type="ARBA" id="ARBA00009897"/>
    </source>
</evidence>
<dbReference type="PANTHER" id="PTHR43407:SF1">
    <property type="entry name" value="LENGSIN"/>
    <property type="match status" value="1"/>
</dbReference>
<dbReference type="GO" id="GO:0004356">
    <property type="term" value="F:glutamine synthetase activity"/>
    <property type="evidence" value="ECO:0007669"/>
    <property type="project" value="InterPro"/>
</dbReference>
<proteinExistence type="inferred from homology"/>
<name>A0A2T7NQS2_POMCA</name>